<dbReference type="AlphaFoldDB" id="A0AAV2HU37"/>
<sequence>MEPIIPPVNEASRKFFFQRNIEESKPKFENPEYQELSEMSEASIIMEWNSCTKKQGHEGFFQLKDFQSDPERYCKESNLIPTEKTLKYIDTIANLTVRLKVEFVSHHRPELYRKLFEHRGTKHTFTGTGCVVHDVNESKHQCRCKKCMTNAKKNGMATVKTFSVYIATATHVLYDDEEAKEMTAELNYNDDDRQCIKRLYGVSISDRSVSGDACIVECVTCDQQLANVIKTNLESANLLYREFPRINEPIVVIISHPHGSFKRISFGECKNSQTKRDVLLSLTSLEYNTTTCPGSSGAPVLLMNDLCPLRRTKLVLLNSPAHSGVNSQGLNFSATASNPKFKIKSEKKLQEMEKEINQSGTQESGEVDIHTHLSSCKKNPGHAMFVPVDDFNISHLPEGCHDNNLVEIVKCLADLTVRVAVRMISTERPEFWTNTTQPYPFYDKRGSDVMTLGTGIILLIRQIEDVQQPLCTCHKCQDSDTPSKVHYHIYMKTATHVVFDDLEARDTTARTFYDGQDSPLVTLDGWHVVDRDIEGDTCYLKCVTCDVDLGEKLFKMTQHLWNIYETIEYKYKSEKLSIISSHPHGCPKQVSVGHVVEEITLAEGYDLKLTKHSYTTCTCPGSSGAAVFILSEGSTIFLEKYITHHVHSDALESGLNKCSWAADRLN</sequence>
<protein>
    <submittedName>
        <fullName evidence="1">Uncharacterized protein</fullName>
    </submittedName>
</protein>
<proteinExistence type="predicted"/>
<name>A0AAV2HU37_LYMST</name>
<comment type="caution">
    <text evidence="1">The sequence shown here is derived from an EMBL/GenBank/DDBJ whole genome shotgun (WGS) entry which is preliminary data.</text>
</comment>
<evidence type="ECO:0000313" key="1">
    <source>
        <dbReference type="EMBL" id="CAL1537224.1"/>
    </source>
</evidence>
<dbReference type="EMBL" id="CAXITT010000255">
    <property type="protein sequence ID" value="CAL1537224.1"/>
    <property type="molecule type" value="Genomic_DNA"/>
</dbReference>
<accession>A0AAV2HU37</accession>
<dbReference type="InterPro" id="IPR009003">
    <property type="entry name" value="Peptidase_S1_PA"/>
</dbReference>
<dbReference type="Proteomes" id="UP001497497">
    <property type="component" value="Unassembled WGS sequence"/>
</dbReference>
<gene>
    <name evidence="1" type="ORF">GSLYS_00011137001</name>
</gene>
<keyword evidence="2" id="KW-1185">Reference proteome</keyword>
<reference evidence="1 2" key="1">
    <citation type="submission" date="2024-04" db="EMBL/GenBank/DDBJ databases">
        <authorList>
            <consortium name="Genoscope - CEA"/>
            <person name="William W."/>
        </authorList>
    </citation>
    <scope>NUCLEOTIDE SEQUENCE [LARGE SCALE GENOMIC DNA]</scope>
</reference>
<evidence type="ECO:0000313" key="2">
    <source>
        <dbReference type="Proteomes" id="UP001497497"/>
    </source>
</evidence>
<dbReference type="SUPFAM" id="SSF50494">
    <property type="entry name" value="Trypsin-like serine proteases"/>
    <property type="match status" value="1"/>
</dbReference>
<organism evidence="1 2">
    <name type="scientific">Lymnaea stagnalis</name>
    <name type="common">Great pond snail</name>
    <name type="synonym">Helix stagnalis</name>
    <dbReference type="NCBI Taxonomy" id="6523"/>
    <lineage>
        <taxon>Eukaryota</taxon>
        <taxon>Metazoa</taxon>
        <taxon>Spiralia</taxon>
        <taxon>Lophotrochozoa</taxon>
        <taxon>Mollusca</taxon>
        <taxon>Gastropoda</taxon>
        <taxon>Heterobranchia</taxon>
        <taxon>Euthyneura</taxon>
        <taxon>Panpulmonata</taxon>
        <taxon>Hygrophila</taxon>
        <taxon>Lymnaeoidea</taxon>
        <taxon>Lymnaeidae</taxon>
        <taxon>Lymnaea</taxon>
    </lineage>
</organism>